<evidence type="ECO:0000256" key="8">
    <source>
        <dbReference type="ARBA" id="ARBA00023098"/>
    </source>
</evidence>
<protein>
    <recommendedName>
        <fullName evidence="4">diacylglycerol O-acyltransferase</fullName>
        <ecNumber evidence="4">2.3.1.20</ecNumber>
    </recommendedName>
</protein>
<comment type="similarity">
    <text evidence="3">Belongs to the long-chain O-acyltransferase family.</text>
</comment>
<dbReference type="Gene3D" id="3.30.559.30">
    <property type="entry name" value="Nonribosomal peptide synthetase, condensation domain"/>
    <property type="match status" value="1"/>
</dbReference>
<dbReference type="PANTHER" id="PTHR31650">
    <property type="entry name" value="O-ACYLTRANSFERASE (WSD1-LIKE) FAMILY PROTEIN"/>
    <property type="match status" value="1"/>
</dbReference>
<evidence type="ECO:0000256" key="6">
    <source>
        <dbReference type="ARBA" id="ARBA00022679"/>
    </source>
</evidence>
<keyword evidence="14" id="KW-1185">Reference proteome</keyword>
<comment type="pathway">
    <text evidence="2">Lipid metabolism.</text>
</comment>
<evidence type="ECO:0000313" key="13">
    <source>
        <dbReference type="EMBL" id="RNL59451.1"/>
    </source>
</evidence>
<proteinExistence type="inferred from homology"/>
<dbReference type="Gene3D" id="3.30.559.10">
    <property type="entry name" value="Chloramphenicol acetyltransferase-like domain"/>
    <property type="match status" value="1"/>
</dbReference>
<comment type="pathway">
    <text evidence="1">Glycerolipid metabolism; triacylglycerol biosynthesis.</text>
</comment>
<keyword evidence="9" id="KW-0012">Acyltransferase</keyword>
<comment type="catalytic activity">
    <reaction evidence="10">
        <text>an acyl-CoA + a 1,2-diacyl-sn-glycerol = a triacyl-sn-glycerol + CoA</text>
        <dbReference type="Rhea" id="RHEA:10868"/>
        <dbReference type="ChEBI" id="CHEBI:17815"/>
        <dbReference type="ChEBI" id="CHEBI:57287"/>
        <dbReference type="ChEBI" id="CHEBI:58342"/>
        <dbReference type="ChEBI" id="CHEBI:64615"/>
        <dbReference type="EC" id="2.3.1.20"/>
    </reaction>
</comment>
<dbReference type="InterPro" id="IPR045034">
    <property type="entry name" value="O-acyltransferase_WSD1-like"/>
</dbReference>
<reference evidence="13 14" key="1">
    <citation type="submission" date="2018-10" db="EMBL/GenBank/DDBJ databases">
        <title>Draft genome sequence of Zhongshania sp. DSW25-10.</title>
        <authorList>
            <person name="Oh J."/>
        </authorList>
    </citation>
    <scope>NUCLEOTIDE SEQUENCE [LARGE SCALE GENOMIC DNA]</scope>
    <source>
        <strain evidence="13 14">DSW25-10</strain>
    </source>
</reference>
<evidence type="ECO:0000259" key="11">
    <source>
        <dbReference type="Pfam" id="PF03007"/>
    </source>
</evidence>
<accession>A0ABX9VZV3</accession>
<evidence type="ECO:0000256" key="3">
    <source>
        <dbReference type="ARBA" id="ARBA00009587"/>
    </source>
</evidence>
<sequence length="459" mass="50537">MIMERVPINPMDAAWLYVEKEQAPAHFGPLIFMSCPEGDEGFVQRLVAEWRKSLTFAPPFNYRLAKGLIPRWEITPNDQLDMEYHLRHSALPAPGGEAELGIMVSRLHSHKLDRKKPLWQCYVIEGIGGGRFAIYLKLHHAQMDGMAASMLMAKCFSTDPDARNMPAPWTIGLKSSPEKLAAAKLKKQTAASQVSAWARLSNIRRALSTLGKEAYLNANSSLFAPYQGPKSVLNGRISPHRRYATQRFELAQLKRIADKAGVKINDVFLAVTGAALRRYLSEQNVLPKKSLVGQIPVSIRPAGDDAIGNALSFVYATLGTDLDDPLARLKAVSQSTESAKSLQSTLTVDAIEAYTSIVLAPYITETILGLGGYLRPASNLVISNVMGPRQRMYFNGARIEHIYGPSVLFHGQALNITMSSYADEINIGYTACRDSLPSMQRIAVYSGEAMNELEEALGL</sequence>
<dbReference type="SUPFAM" id="SSF52777">
    <property type="entry name" value="CoA-dependent acyltransferases"/>
    <property type="match status" value="1"/>
</dbReference>
<evidence type="ECO:0000256" key="9">
    <source>
        <dbReference type="ARBA" id="ARBA00023315"/>
    </source>
</evidence>
<evidence type="ECO:0000256" key="7">
    <source>
        <dbReference type="ARBA" id="ARBA00022798"/>
    </source>
</evidence>
<evidence type="ECO:0000256" key="1">
    <source>
        <dbReference type="ARBA" id="ARBA00004771"/>
    </source>
</evidence>
<dbReference type="PANTHER" id="PTHR31650:SF1">
    <property type="entry name" value="WAX ESTER SYNTHASE_DIACYLGLYCEROL ACYLTRANSFERASE 4-RELATED"/>
    <property type="match status" value="1"/>
</dbReference>
<keyword evidence="7" id="KW-0319">Glycerol metabolism</keyword>
<dbReference type="InterPro" id="IPR009721">
    <property type="entry name" value="O-acyltransferase_WSD1_C"/>
</dbReference>
<dbReference type="EMBL" id="RHGB01000021">
    <property type="protein sequence ID" value="RNL59451.1"/>
    <property type="molecule type" value="Genomic_DNA"/>
</dbReference>
<dbReference type="EC" id="2.3.1.20" evidence="4"/>
<dbReference type="NCBIfam" id="TIGR02946">
    <property type="entry name" value="acyl_WS_DGAT"/>
    <property type="match status" value="1"/>
</dbReference>
<dbReference type="Pfam" id="PF03007">
    <property type="entry name" value="WS_DGAT_cat"/>
    <property type="match status" value="1"/>
</dbReference>
<evidence type="ECO:0000256" key="10">
    <source>
        <dbReference type="ARBA" id="ARBA00048109"/>
    </source>
</evidence>
<organism evidence="13 14">
    <name type="scientific">Zhongshania marina</name>
    <dbReference type="NCBI Taxonomy" id="2304603"/>
    <lineage>
        <taxon>Bacteria</taxon>
        <taxon>Pseudomonadati</taxon>
        <taxon>Pseudomonadota</taxon>
        <taxon>Gammaproteobacteria</taxon>
        <taxon>Cellvibrionales</taxon>
        <taxon>Spongiibacteraceae</taxon>
        <taxon>Zhongshania</taxon>
    </lineage>
</organism>
<name>A0ABX9VZV3_9GAMM</name>
<evidence type="ECO:0000259" key="12">
    <source>
        <dbReference type="Pfam" id="PF06974"/>
    </source>
</evidence>
<gene>
    <name evidence="13" type="ORF">D0911_15965</name>
</gene>
<evidence type="ECO:0000256" key="2">
    <source>
        <dbReference type="ARBA" id="ARBA00005189"/>
    </source>
</evidence>
<keyword evidence="6" id="KW-0808">Transferase</keyword>
<dbReference type="InterPro" id="IPR004255">
    <property type="entry name" value="O-acyltransferase_WSD1_N"/>
</dbReference>
<evidence type="ECO:0000313" key="14">
    <source>
        <dbReference type="Proteomes" id="UP000274695"/>
    </source>
</evidence>
<feature type="domain" description="O-acyltransferase WSD1-like N-terminal" evidence="11">
    <location>
        <begin position="9"/>
        <end position="268"/>
    </location>
</feature>
<evidence type="ECO:0000256" key="5">
    <source>
        <dbReference type="ARBA" id="ARBA00022516"/>
    </source>
</evidence>
<feature type="domain" description="O-acyltransferase WSD1 C-terminal" evidence="12">
    <location>
        <begin position="308"/>
        <end position="453"/>
    </location>
</feature>
<dbReference type="Proteomes" id="UP000274695">
    <property type="component" value="Unassembled WGS sequence"/>
</dbReference>
<keyword evidence="5" id="KW-0444">Lipid biosynthesis</keyword>
<dbReference type="PROSITE" id="PS51257">
    <property type="entry name" value="PROKAR_LIPOPROTEIN"/>
    <property type="match status" value="1"/>
</dbReference>
<comment type="caution">
    <text evidence="13">The sequence shown here is derived from an EMBL/GenBank/DDBJ whole genome shotgun (WGS) entry which is preliminary data.</text>
</comment>
<dbReference type="InterPro" id="IPR014292">
    <property type="entry name" value="Acyl_transf_WS/DGAT"/>
</dbReference>
<evidence type="ECO:0000256" key="4">
    <source>
        <dbReference type="ARBA" id="ARBA00013244"/>
    </source>
</evidence>
<keyword evidence="8" id="KW-0443">Lipid metabolism</keyword>
<dbReference type="InterPro" id="IPR023213">
    <property type="entry name" value="CAT-like_dom_sf"/>
</dbReference>
<dbReference type="Pfam" id="PF06974">
    <property type="entry name" value="WS_DGAT_C"/>
    <property type="match status" value="1"/>
</dbReference>